<accession>E6Q726</accession>
<feature type="transmembrane region" description="Helical" evidence="1">
    <location>
        <begin position="299"/>
        <end position="319"/>
    </location>
</feature>
<feature type="transmembrane region" description="Helical" evidence="1">
    <location>
        <begin position="270"/>
        <end position="292"/>
    </location>
</feature>
<reference evidence="2" key="1">
    <citation type="submission" date="2009-10" db="EMBL/GenBank/DDBJ databases">
        <title>Diversity of trophic interactions inside an arsenic-rich microbial ecosystem.</title>
        <authorList>
            <person name="Bertin P.N."/>
            <person name="Heinrich-Salmeron A."/>
            <person name="Pelletier E."/>
            <person name="Goulhen-Chollet F."/>
            <person name="Arsene-Ploetze F."/>
            <person name="Gallien S."/>
            <person name="Calteau A."/>
            <person name="Vallenet D."/>
            <person name="Casiot C."/>
            <person name="Chane-Woon-Ming B."/>
            <person name="Giloteaux L."/>
            <person name="Barakat M."/>
            <person name="Bonnefoy V."/>
            <person name="Bruneel O."/>
            <person name="Chandler M."/>
            <person name="Cleiss J."/>
            <person name="Duran R."/>
            <person name="Elbaz-Poulichet F."/>
            <person name="Fonknechten N."/>
            <person name="Lauga B."/>
            <person name="Mornico D."/>
            <person name="Ortet P."/>
            <person name="Schaeffer C."/>
            <person name="Siguier P."/>
            <person name="Alexander Thil Smith A."/>
            <person name="Van Dorsselaer A."/>
            <person name="Weissenbach J."/>
            <person name="Medigue C."/>
            <person name="Le Paslier D."/>
        </authorList>
    </citation>
    <scope>NUCLEOTIDE SEQUENCE</scope>
</reference>
<keyword evidence="1" id="KW-0472">Membrane</keyword>
<feature type="transmembrane region" description="Helical" evidence="1">
    <location>
        <begin position="183"/>
        <end position="201"/>
    </location>
</feature>
<keyword evidence="1" id="KW-1133">Transmembrane helix</keyword>
<feature type="transmembrane region" description="Helical" evidence="1">
    <location>
        <begin position="12"/>
        <end position="30"/>
    </location>
</feature>
<keyword evidence="1" id="KW-0812">Transmembrane</keyword>
<feature type="transmembrane region" description="Helical" evidence="1">
    <location>
        <begin position="339"/>
        <end position="362"/>
    </location>
</feature>
<feature type="transmembrane region" description="Helical" evidence="1">
    <location>
        <begin position="116"/>
        <end position="138"/>
    </location>
</feature>
<feature type="transmembrane region" description="Helical" evidence="1">
    <location>
        <begin position="208"/>
        <end position="228"/>
    </location>
</feature>
<name>E6Q726_9ZZZZ</name>
<feature type="transmembrane region" description="Helical" evidence="1">
    <location>
        <begin position="374"/>
        <end position="395"/>
    </location>
</feature>
<sequence>MTKVLSRSSSLIYVCVSAILILATIVHFLLRPGVPAFQQDWLWPIRSSQIYSFATSTFFSWSSNGTGSVSLYPEAWLPNLVAGMCCWVFGTAFGIAAFVALILSVAAAGIGRLAKYLSSTPLAIVSAITLFLGSPVVLNELQAGHLYFLISYAAFPWLIILALTCKSYRDSVILGAAMGFGAAQQQFLFFDLLALIIYWLFSQHFRARFAIIATLVFLGSTSPQWILIVTQGATPLNTFLPLLHWERAESVSLPQAMRNLGYMAGYDSRLLPPLVAAGFWTLPFLGIMAAILQKRRATMALVLMTWFGIVMTSGLNGPLGDVIQLFFQHVREFALFRELYDFSALSAVGYACLAATLAGALRGRGLVIKGIVKGALAIAIAASCVTAAMSSYGIARAPSSLSFAIGHLHSHGYRFLPVPATFPQISNEGQTGGLSPVLLAVNGHPSAAYPYAAYPEAFIASEARRWAVDRTARLDRFGISELLPTAGIRGDEHSVVEPDLRSMVPEGRHSGLPLAKHIHGGGRLVVLPFSARPGTLMTDYSGARDIQAITATNFVDPNSLSKTPNPAYGWARTFFWPTLPRWSYAMPTGAFTFRNAAQLPAPAATITVGSRNGKPIGSPCRVLRQLDEYWRILRCGPSPTLYGVPPIVISQIALDASIPASIPMEGKAGTVRILTSKPTYVSASIRAVAGSAIVLRDAYNSSWKTNIPGTTHTVVDGYANAWVVSRDFHGIATFEFMPQRIYQIAIIVSLAILLVAVGLTVFSFLATDRDTPYIAS</sequence>
<evidence type="ECO:0008006" key="3">
    <source>
        <dbReference type="Google" id="ProtNLM"/>
    </source>
</evidence>
<gene>
    <name evidence="2" type="ORF">CARN4_1343</name>
</gene>
<feature type="transmembrane region" description="Helical" evidence="1">
    <location>
        <begin position="741"/>
        <end position="766"/>
    </location>
</feature>
<feature type="transmembrane region" description="Helical" evidence="1">
    <location>
        <begin position="84"/>
        <end position="110"/>
    </location>
</feature>
<protein>
    <recommendedName>
        <fullName evidence="3">Bacterial membrane protein YfhO</fullName>
    </recommendedName>
</protein>
<dbReference type="EMBL" id="CABO01000046">
    <property type="protein sequence ID" value="CBI03001.1"/>
    <property type="molecule type" value="Genomic_DNA"/>
</dbReference>
<dbReference type="AlphaFoldDB" id="E6Q726"/>
<evidence type="ECO:0000313" key="2">
    <source>
        <dbReference type="EMBL" id="CBI03001.1"/>
    </source>
</evidence>
<organism evidence="2">
    <name type="scientific">mine drainage metagenome</name>
    <dbReference type="NCBI Taxonomy" id="410659"/>
    <lineage>
        <taxon>unclassified sequences</taxon>
        <taxon>metagenomes</taxon>
        <taxon>ecological metagenomes</taxon>
    </lineage>
</organism>
<feature type="transmembrane region" description="Helical" evidence="1">
    <location>
        <begin position="145"/>
        <end position="163"/>
    </location>
</feature>
<evidence type="ECO:0000256" key="1">
    <source>
        <dbReference type="SAM" id="Phobius"/>
    </source>
</evidence>
<proteinExistence type="predicted"/>
<feature type="transmembrane region" description="Helical" evidence="1">
    <location>
        <begin position="50"/>
        <end position="72"/>
    </location>
</feature>
<comment type="caution">
    <text evidence="2">The sequence shown here is derived from an EMBL/GenBank/DDBJ whole genome shotgun (WGS) entry which is preliminary data.</text>
</comment>